<dbReference type="InterPro" id="IPR044048">
    <property type="entry name" value="Big_12"/>
</dbReference>
<organism evidence="5 6">
    <name type="scientific">Rufibacter quisquiliarum</name>
    <dbReference type="NCBI Taxonomy" id="1549639"/>
    <lineage>
        <taxon>Bacteria</taxon>
        <taxon>Pseudomonadati</taxon>
        <taxon>Bacteroidota</taxon>
        <taxon>Cytophagia</taxon>
        <taxon>Cytophagales</taxon>
        <taxon>Hymenobacteraceae</taxon>
        <taxon>Rufibacter</taxon>
    </lineage>
</organism>
<evidence type="ECO:0000259" key="2">
    <source>
        <dbReference type="Pfam" id="PF07532"/>
    </source>
</evidence>
<dbReference type="AlphaFoldDB" id="A0A839GLH5"/>
<dbReference type="Pfam" id="PF13585">
    <property type="entry name" value="CHU_C"/>
    <property type="match status" value="1"/>
</dbReference>
<dbReference type="EMBL" id="JACJIQ010000001">
    <property type="protein sequence ID" value="MBA9075826.1"/>
    <property type="molecule type" value="Genomic_DNA"/>
</dbReference>
<dbReference type="InterPro" id="IPR044016">
    <property type="entry name" value="Big_13"/>
</dbReference>
<protein>
    <submittedName>
        <fullName evidence="5">Gliding motility-associated-like protein</fullName>
    </submittedName>
</protein>
<dbReference type="RefSeq" id="WP_182511502.1">
    <property type="nucleotide sequence ID" value="NZ_JACJIQ010000001.1"/>
</dbReference>
<dbReference type="Gene3D" id="2.60.40.10">
    <property type="entry name" value="Immunoglobulins"/>
    <property type="match status" value="1"/>
</dbReference>
<evidence type="ECO:0000256" key="1">
    <source>
        <dbReference type="SAM" id="SignalP"/>
    </source>
</evidence>
<dbReference type="PANTHER" id="PTHR34677:SF3">
    <property type="entry name" value="BACTERIAL IG-LIKE DOMAIN-CONTAINING PROTEIN"/>
    <property type="match status" value="1"/>
</dbReference>
<evidence type="ECO:0000313" key="5">
    <source>
        <dbReference type="EMBL" id="MBA9075826.1"/>
    </source>
</evidence>
<feature type="domain" description="Bacterial Ig-like" evidence="2">
    <location>
        <begin position="757"/>
        <end position="798"/>
    </location>
</feature>
<feature type="domain" description="Bacterial Ig-like" evidence="4">
    <location>
        <begin position="536"/>
        <end position="625"/>
    </location>
</feature>
<sequence>MKRLLLLCSLMLLSAYGATAQVLFSQDFNDPSKTSPADYLAADPNNPNAAQFSGLISANTTNVISVTDGKLRFAKSIAGNMAFTRTNISEAPKFVKFEVDLTVSNNAADEPNAASFNFATNLATGLGSPGNSAVHSKIMLYLSATDGYFTLVPVGSTTIQTPDKLFHGTQRITWLDNRSGAEVSYIGPDHKAYTLANDASDTWVGTTRIADLTGLPARVPSQDITSLKFTITAGAATLDFDNFLLTKMPLAVPTGSVSINSGAVATNNTAVTLAITSKNAAQMKFSNDGNTWSDYEPMGTSKLWSIPAGEGTKTVFMKLKDSNGVESVQEIKDDIIFDVTAPAAPSIPDLLASDDSGPSDTDNETNFIKPTFAGTAEAGSTVKVYAGTVEIGSGTANANGEWVIKSSVELANGTYEIKAKVIDLAGNEGPLSSALLITIKAGPTVAITSSATISTNAPFTLTFTFSEEVAGFAQTDLVITNGVASNFTVVNGTTYTVLITPQNNAEVTVGIPADAAQNPLTNNGNNASDTFKILFDNIAPTVALTTPGTEYVKGPFTVTFTFNEPVTAFEQSDITLTNATASAFTKVSDKVYSILVTPIVAGEIKVSVAANVAQDLANNANTGSTVLSKIYDIVSPGGYAVAFMGSRIDGITSLSATLRVTGAEHGATYNYAITSSGGGTEVKGSGTAATSQFDITGIDLKGLKDGVLTVTFSQTDLAGNKGANVTATVTKVIPNVKAVANVSPISVPVRTIFTILPLPAQVEVEYSTGEVEMTPVTWAVGTYNGYHSGKYTLKGTVTPNYGGTNTSNLFSSVEVIVSADFSVANLFTPNGDGKNDTWIIPDLSYYKEVVVEVFDREGVRLFHTTDPAKGWDGRNLNGKVIAGPYFYVIRVASISSVKKGVVTVIKD</sequence>
<dbReference type="InterPro" id="IPR026341">
    <property type="entry name" value="T9SS_type_B"/>
</dbReference>
<keyword evidence="6" id="KW-1185">Reference proteome</keyword>
<dbReference type="Pfam" id="PF07532">
    <property type="entry name" value="Big_4"/>
    <property type="match status" value="1"/>
</dbReference>
<proteinExistence type="predicted"/>
<keyword evidence="1" id="KW-0732">Signal</keyword>
<name>A0A839GLH5_9BACT</name>
<evidence type="ECO:0000313" key="6">
    <source>
        <dbReference type="Proteomes" id="UP000563094"/>
    </source>
</evidence>
<comment type="caution">
    <text evidence="5">The sequence shown here is derived from an EMBL/GenBank/DDBJ whole genome shotgun (WGS) entry which is preliminary data.</text>
</comment>
<accession>A0A839GLH5</accession>
<dbReference type="Pfam" id="PF19077">
    <property type="entry name" value="Big_13"/>
    <property type="match status" value="1"/>
</dbReference>
<feature type="chain" id="PRO_5033041731" evidence="1">
    <location>
        <begin position="21"/>
        <end position="907"/>
    </location>
</feature>
<evidence type="ECO:0000259" key="3">
    <source>
        <dbReference type="Pfam" id="PF19077"/>
    </source>
</evidence>
<dbReference type="NCBIfam" id="TIGR04131">
    <property type="entry name" value="Bac_Flav_CTERM"/>
    <property type="match status" value="1"/>
</dbReference>
<gene>
    <name evidence="5" type="ORF">FHS90_000523</name>
</gene>
<feature type="domain" description="Bacterial Ig-like" evidence="4">
    <location>
        <begin position="442"/>
        <end position="531"/>
    </location>
</feature>
<dbReference type="Pfam" id="PF19078">
    <property type="entry name" value="Big_12"/>
    <property type="match status" value="2"/>
</dbReference>
<dbReference type="InterPro" id="IPR013783">
    <property type="entry name" value="Ig-like_fold"/>
</dbReference>
<evidence type="ECO:0000259" key="4">
    <source>
        <dbReference type="Pfam" id="PF19078"/>
    </source>
</evidence>
<dbReference type="InterPro" id="IPR011081">
    <property type="entry name" value="Big_4"/>
</dbReference>
<feature type="signal peptide" evidence="1">
    <location>
        <begin position="1"/>
        <end position="20"/>
    </location>
</feature>
<dbReference type="PANTHER" id="PTHR34677">
    <property type="match status" value="1"/>
</dbReference>
<dbReference type="Proteomes" id="UP000563094">
    <property type="component" value="Unassembled WGS sequence"/>
</dbReference>
<reference evidence="5 6" key="1">
    <citation type="submission" date="2020-08" db="EMBL/GenBank/DDBJ databases">
        <title>Genomic Encyclopedia of Type Strains, Phase IV (KMG-IV): sequencing the most valuable type-strain genomes for metagenomic binning, comparative biology and taxonomic classification.</title>
        <authorList>
            <person name="Goeker M."/>
        </authorList>
    </citation>
    <scope>NUCLEOTIDE SEQUENCE [LARGE SCALE GENOMIC DNA]</scope>
    <source>
        <strain evidence="5 6">DSM 29854</strain>
    </source>
</reference>
<feature type="domain" description="Bacterial Ig-like" evidence="3">
    <location>
        <begin position="344"/>
        <end position="432"/>
    </location>
</feature>